<comment type="caution">
    <text evidence="1">The sequence shown here is derived from an EMBL/GenBank/DDBJ whole genome shotgun (WGS) entry which is preliminary data.</text>
</comment>
<evidence type="ECO:0000313" key="1">
    <source>
        <dbReference type="EMBL" id="RTI48589.1"/>
    </source>
</evidence>
<protein>
    <submittedName>
        <fullName evidence="1">Uncharacterized protein</fullName>
    </submittedName>
</protein>
<gene>
    <name evidence="1" type="ORF">C3I27_03990</name>
</gene>
<dbReference type="RefSeq" id="WP_126262891.1">
    <property type="nucleotide sequence ID" value="NZ_PQZD01000003.1"/>
</dbReference>
<proteinExistence type="predicted"/>
<dbReference type="AlphaFoldDB" id="A0AAX1Z4E0"/>
<dbReference type="Proteomes" id="UP000287197">
    <property type="component" value="Unassembled WGS sequence"/>
</dbReference>
<organism evidence="1 2">
    <name type="scientific">Campylobacter jejuni</name>
    <dbReference type="NCBI Taxonomy" id="197"/>
    <lineage>
        <taxon>Bacteria</taxon>
        <taxon>Pseudomonadati</taxon>
        <taxon>Campylobacterota</taxon>
        <taxon>Epsilonproteobacteria</taxon>
        <taxon>Campylobacterales</taxon>
        <taxon>Campylobacteraceae</taxon>
        <taxon>Campylobacter</taxon>
    </lineage>
</organism>
<reference evidence="1" key="1">
    <citation type="submission" date="2018-01" db="EMBL/GenBank/DDBJ databases">
        <authorList>
            <person name="Kovanen S."/>
            <person name="Nieminen T."/>
            <person name="Pohja-Mykra M."/>
            <person name="Raunio-Saarnisto M."/>
            <person name="Sauvala M."/>
            <person name="Fredriksson-Ahomaa M."/>
            <person name="Hanninen M.-L."/>
            <person name="Kivisto R."/>
        </authorList>
    </citation>
    <scope>NUCLEOTIDE SEQUENCE</scope>
    <source>
        <strain evidence="1">SO-26</strain>
    </source>
</reference>
<name>A0AAX1Z4E0_CAMJU</name>
<sequence length="169" mass="20238">MTEIQFNEIKERLSKCCEDRHLTCENQREEFLGNVFDRVSRYFKSKDDLERVEALCDIAVFYLKSFDIKYDSQKFLMTDDTNIHSVINRSYNMISVTSTRTYSVNSNGYSFIAMLENFFNNLGFDFYKCMLEAIKRLRVEQVRLRYGIMQIMKVVNYSKIERRVLWGIN</sequence>
<accession>A0AAX1Z4E0</accession>
<evidence type="ECO:0000313" key="2">
    <source>
        <dbReference type="Proteomes" id="UP000287197"/>
    </source>
</evidence>
<dbReference type="EMBL" id="PQZD01000003">
    <property type="protein sequence ID" value="RTI48589.1"/>
    <property type="molecule type" value="Genomic_DNA"/>
</dbReference>
<reference evidence="1" key="2">
    <citation type="journal article" date="2019" name="Appl. Environ. Microbiol.">
        <title>Population genetics and characterization of Campylobacter jejuni isolates in western jackdaws and game birds in Finland.</title>
        <authorList>
            <person name="Kovanen S."/>
            <person name="Rossi M."/>
            <person name="Pohja-Mykra M."/>
            <person name="Nieminen T."/>
            <person name="Raunio-Saarnisto M."/>
            <person name="Sauvala M."/>
            <person name="Fredriksson-Ahomaa M."/>
            <person name="Hanninen M.L."/>
            <person name="Kivisto R."/>
        </authorList>
    </citation>
    <scope>NUCLEOTIDE SEQUENCE</scope>
    <source>
        <strain evidence="1">SO-26</strain>
    </source>
</reference>